<accession>A0A2P6S156</accession>
<name>A0A2P6S156_ROSCH</name>
<evidence type="ECO:0000313" key="2">
    <source>
        <dbReference type="Proteomes" id="UP000238479"/>
    </source>
</evidence>
<proteinExistence type="predicted"/>
<gene>
    <name evidence="1" type="ORF">RchiOBHm_Chr2g0154931</name>
</gene>
<reference evidence="1 2" key="1">
    <citation type="journal article" date="2018" name="Nat. Genet.">
        <title>The Rosa genome provides new insights in the design of modern roses.</title>
        <authorList>
            <person name="Bendahmane M."/>
        </authorList>
    </citation>
    <scope>NUCLEOTIDE SEQUENCE [LARGE SCALE GENOMIC DNA]</scope>
    <source>
        <strain evidence="2">cv. Old Blush</strain>
    </source>
</reference>
<keyword evidence="2" id="KW-1185">Reference proteome</keyword>
<dbReference type="Gramene" id="PRQ52386">
    <property type="protein sequence ID" value="PRQ52386"/>
    <property type="gene ID" value="RchiOBHm_Chr2g0154931"/>
</dbReference>
<dbReference type="AlphaFoldDB" id="A0A2P6S156"/>
<evidence type="ECO:0000313" key="1">
    <source>
        <dbReference type="EMBL" id="PRQ52386.1"/>
    </source>
</evidence>
<dbReference type="Proteomes" id="UP000238479">
    <property type="component" value="Chromosome 2"/>
</dbReference>
<protein>
    <submittedName>
        <fullName evidence="1">Uncharacterized protein</fullName>
    </submittedName>
</protein>
<sequence>MTGVPSIPGIERSLLTYITNDISGLNYALASSASEFSSYYDDFIDKFEN</sequence>
<dbReference type="EMBL" id="PDCK01000040">
    <property type="protein sequence ID" value="PRQ52386.1"/>
    <property type="molecule type" value="Genomic_DNA"/>
</dbReference>
<organism evidence="1 2">
    <name type="scientific">Rosa chinensis</name>
    <name type="common">China rose</name>
    <dbReference type="NCBI Taxonomy" id="74649"/>
    <lineage>
        <taxon>Eukaryota</taxon>
        <taxon>Viridiplantae</taxon>
        <taxon>Streptophyta</taxon>
        <taxon>Embryophyta</taxon>
        <taxon>Tracheophyta</taxon>
        <taxon>Spermatophyta</taxon>
        <taxon>Magnoliopsida</taxon>
        <taxon>eudicotyledons</taxon>
        <taxon>Gunneridae</taxon>
        <taxon>Pentapetalae</taxon>
        <taxon>rosids</taxon>
        <taxon>fabids</taxon>
        <taxon>Rosales</taxon>
        <taxon>Rosaceae</taxon>
        <taxon>Rosoideae</taxon>
        <taxon>Rosoideae incertae sedis</taxon>
        <taxon>Rosa</taxon>
    </lineage>
</organism>
<comment type="caution">
    <text evidence="1">The sequence shown here is derived from an EMBL/GenBank/DDBJ whole genome shotgun (WGS) entry which is preliminary data.</text>
</comment>